<dbReference type="InterPro" id="IPR019734">
    <property type="entry name" value="TPR_rpt"/>
</dbReference>
<dbReference type="RefSeq" id="WP_377353396.1">
    <property type="nucleotide sequence ID" value="NZ_JBHTLQ010000017.1"/>
</dbReference>
<dbReference type="PROSITE" id="PS50005">
    <property type="entry name" value="TPR"/>
    <property type="match status" value="1"/>
</dbReference>
<dbReference type="InterPro" id="IPR011717">
    <property type="entry name" value="TPR-4"/>
</dbReference>
<dbReference type="Proteomes" id="UP001597216">
    <property type="component" value="Unassembled WGS sequence"/>
</dbReference>
<dbReference type="Pfam" id="PF13181">
    <property type="entry name" value="TPR_8"/>
    <property type="match status" value="1"/>
</dbReference>
<dbReference type="PANTHER" id="PTHR12558:SF13">
    <property type="entry name" value="CELL DIVISION CYCLE PROTEIN 27 HOMOLOG"/>
    <property type="match status" value="1"/>
</dbReference>
<keyword evidence="1" id="KW-0802">TPR repeat</keyword>
<dbReference type="PANTHER" id="PTHR12558">
    <property type="entry name" value="CELL DIVISION CYCLE 16,23,27"/>
    <property type="match status" value="1"/>
</dbReference>
<dbReference type="SUPFAM" id="SSF48452">
    <property type="entry name" value="TPR-like"/>
    <property type="match status" value="2"/>
</dbReference>
<sequence length="496" mass="54157">MSQIDRAVALLEQGRTEDALKLTEPLAKGPNPSHQELATHSQILKVLKRHADALVFDQLAAERYGRSPVAWHNLGATLDDMGRAQEACAAMERGFALGLNAPESFRVYGRALMAANQHDRAEAAYKEAFGRQPANVELASEYANLVWMRRGDMSGAQHIMDFAFHSGAPPGGPILTKARLWEAAGERDKAADLLALAAQRLPQDVGVLLAVARAQAERGEVADAERLVRSAQVLAPKSPGVLNQLTIVLLAAGKAEEALAAARKGLAISPDDQSLWGWAATAARAAGDPLYAALSNYEGNVAPYDIETPEGWPTLEAFLADLAVTLRRMHVYQQHPHNQSVRGGSQTMQMLVGSREPTLVALFKAVDAPIRAHIAKLGQGDDILRKRNTGDYRMAGAWSVLLRPGGFHTDHFHSQGWLSSAFYVETPTEALDRETREGWLRFGKPPIEVKPPMEADHYIRPQPGRLALFPSYMWHGTVPFTTDESRMTVAFDIVPA</sequence>
<feature type="repeat" description="TPR" evidence="1">
    <location>
        <begin position="102"/>
        <end position="135"/>
    </location>
</feature>
<dbReference type="SMART" id="SM00028">
    <property type="entry name" value="TPR"/>
    <property type="match status" value="4"/>
</dbReference>
<name>A0ABW3T1R0_9CAUL</name>
<protein>
    <submittedName>
        <fullName evidence="2">2OG-Fe(II) oxygenase</fullName>
    </submittedName>
</protein>
<evidence type="ECO:0000313" key="2">
    <source>
        <dbReference type="EMBL" id="MFD1190791.1"/>
    </source>
</evidence>
<dbReference type="InterPro" id="IPR011990">
    <property type="entry name" value="TPR-like_helical_dom_sf"/>
</dbReference>
<gene>
    <name evidence="2" type="ORF">ACFQ27_09385</name>
</gene>
<accession>A0ABW3T1R0</accession>
<evidence type="ECO:0000256" key="1">
    <source>
        <dbReference type="PROSITE-ProRule" id="PRU00339"/>
    </source>
</evidence>
<proteinExistence type="predicted"/>
<comment type="caution">
    <text evidence="2">The sequence shown here is derived from an EMBL/GenBank/DDBJ whole genome shotgun (WGS) entry which is preliminary data.</text>
</comment>
<keyword evidence="3" id="KW-1185">Reference proteome</keyword>
<dbReference type="Pfam" id="PF13759">
    <property type="entry name" value="2OG-FeII_Oxy_5"/>
    <property type="match status" value="1"/>
</dbReference>
<dbReference type="Pfam" id="PF07721">
    <property type="entry name" value="TPR_4"/>
    <property type="match status" value="3"/>
</dbReference>
<dbReference type="Gene3D" id="2.60.120.620">
    <property type="entry name" value="q2cbj1_9rhob like domain"/>
    <property type="match status" value="1"/>
</dbReference>
<organism evidence="2 3">
    <name type="scientific">Phenylobacterium conjunctum</name>
    <dbReference type="NCBI Taxonomy" id="1298959"/>
    <lineage>
        <taxon>Bacteria</taxon>
        <taxon>Pseudomonadati</taxon>
        <taxon>Pseudomonadota</taxon>
        <taxon>Alphaproteobacteria</taxon>
        <taxon>Caulobacterales</taxon>
        <taxon>Caulobacteraceae</taxon>
        <taxon>Phenylobacterium</taxon>
    </lineage>
</organism>
<evidence type="ECO:0000313" key="3">
    <source>
        <dbReference type="Proteomes" id="UP001597216"/>
    </source>
</evidence>
<dbReference type="Gene3D" id="1.25.40.10">
    <property type="entry name" value="Tetratricopeptide repeat domain"/>
    <property type="match status" value="2"/>
</dbReference>
<reference evidence="3" key="1">
    <citation type="journal article" date="2019" name="Int. J. Syst. Evol. Microbiol.">
        <title>The Global Catalogue of Microorganisms (GCM) 10K type strain sequencing project: providing services to taxonomists for standard genome sequencing and annotation.</title>
        <authorList>
            <consortium name="The Broad Institute Genomics Platform"/>
            <consortium name="The Broad Institute Genome Sequencing Center for Infectious Disease"/>
            <person name="Wu L."/>
            <person name="Ma J."/>
        </authorList>
    </citation>
    <scope>NUCLEOTIDE SEQUENCE [LARGE SCALE GENOMIC DNA]</scope>
    <source>
        <strain evidence="3">CCUG 55074</strain>
    </source>
</reference>
<dbReference type="InterPro" id="IPR012668">
    <property type="entry name" value="CHP02466"/>
</dbReference>
<dbReference type="EMBL" id="JBHTLQ010000017">
    <property type="protein sequence ID" value="MFD1190791.1"/>
    <property type="molecule type" value="Genomic_DNA"/>
</dbReference>